<dbReference type="PANTHER" id="PTHR31412">
    <property type="entry name" value="ZINC METALLOPROTEASE EGY1"/>
    <property type="match status" value="1"/>
</dbReference>
<evidence type="ECO:0000256" key="9">
    <source>
        <dbReference type="ARBA" id="ARBA00022946"/>
    </source>
</evidence>
<evidence type="ECO:0000256" key="4">
    <source>
        <dbReference type="ARBA" id="ARBA00022528"/>
    </source>
</evidence>
<dbReference type="GO" id="GO:0008233">
    <property type="term" value="F:peptidase activity"/>
    <property type="evidence" value="ECO:0007669"/>
    <property type="project" value="UniProtKB-KW"/>
</dbReference>
<keyword evidence="11 12" id="KW-0472">Membrane</keyword>
<evidence type="ECO:0000256" key="6">
    <source>
        <dbReference type="ARBA" id="ARBA00022670"/>
    </source>
</evidence>
<keyword evidence="4" id="KW-0150">Chloroplast</keyword>
<accession>A0A7S3Y194</accession>
<dbReference type="GO" id="GO:0009507">
    <property type="term" value="C:chloroplast"/>
    <property type="evidence" value="ECO:0007669"/>
    <property type="project" value="UniProtKB-SubCell"/>
</dbReference>
<feature type="transmembrane region" description="Helical" evidence="12">
    <location>
        <begin position="345"/>
        <end position="362"/>
    </location>
</feature>
<evidence type="ECO:0000313" key="13">
    <source>
        <dbReference type="EMBL" id="CAE0638201.1"/>
    </source>
</evidence>
<sequence length="368" mass="39045">MALSSLAGRVQLTMMKEPGELDTEALMKMTPEQGQIFQKSLNDPVFVAESCTTRNWPDFLSGLLILGFILAEAGSMAVFSTFPLMMLTGGSPGKFAQLDSLPPYSPDIFQTLLFFQAVIFSTRQIVAQLTGTTLGFPYWIPSAALGGLGSWQSFRKPPKTSRALFDMAMIPTTVGFLGSISLLVTGLLSTASASQEVLRSFPLVPATVLERSLVSGALAELLAPAYVGLPDAAATQIYLAPAAVVGLVGLYMSAVSMIPLGRTEGARAIRAAWGLRAADLTDFVCVILAGLTFFFGGDITIPFWYIVLLSITDIQQGLQKGQALGAQDPLPQNMLAAADDAGRRALHAASLLLAVAVFLPYSSGGYNF</sequence>
<keyword evidence="8" id="KW-0378">Hydrolase</keyword>
<keyword evidence="6" id="KW-0645">Protease</keyword>
<keyword evidence="10 12" id="KW-1133">Transmembrane helix</keyword>
<evidence type="ECO:0000256" key="2">
    <source>
        <dbReference type="ARBA" id="ARBA00004229"/>
    </source>
</evidence>
<feature type="transmembrane region" description="Helical" evidence="12">
    <location>
        <begin position="237"/>
        <end position="260"/>
    </location>
</feature>
<dbReference type="PANTHER" id="PTHR31412:SF0">
    <property type="entry name" value="ZINC METALLOPROTEASE EGY1, CHLOROPLASTIC-RELATED"/>
    <property type="match status" value="1"/>
</dbReference>
<feature type="transmembrane region" description="Helical" evidence="12">
    <location>
        <begin position="280"/>
        <end position="307"/>
    </location>
</feature>
<feature type="transmembrane region" description="Helical" evidence="12">
    <location>
        <begin position="132"/>
        <end position="151"/>
    </location>
</feature>
<dbReference type="GO" id="GO:0006508">
    <property type="term" value="P:proteolysis"/>
    <property type="evidence" value="ECO:0007669"/>
    <property type="project" value="UniProtKB-KW"/>
</dbReference>
<gene>
    <name evidence="13" type="ORF">HAKA00212_LOCUS16981</name>
</gene>
<organism evidence="13">
    <name type="scientific">Heterosigma akashiwo</name>
    <name type="common">Chromophytic alga</name>
    <name type="synonym">Heterosigma carterae</name>
    <dbReference type="NCBI Taxonomy" id="2829"/>
    <lineage>
        <taxon>Eukaryota</taxon>
        <taxon>Sar</taxon>
        <taxon>Stramenopiles</taxon>
        <taxon>Ochrophyta</taxon>
        <taxon>Raphidophyceae</taxon>
        <taxon>Chattonellales</taxon>
        <taxon>Chattonellaceae</taxon>
        <taxon>Heterosigma</taxon>
    </lineage>
</organism>
<proteinExistence type="inferred from homology"/>
<feature type="transmembrane region" description="Helical" evidence="12">
    <location>
        <begin position="63"/>
        <end position="87"/>
    </location>
</feature>
<dbReference type="GO" id="GO:0016020">
    <property type="term" value="C:membrane"/>
    <property type="evidence" value="ECO:0007669"/>
    <property type="project" value="UniProtKB-SubCell"/>
</dbReference>
<evidence type="ECO:0000256" key="1">
    <source>
        <dbReference type="ARBA" id="ARBA00004141"/>
    </source>
</evidence>
<evidence type="ECO:0000256" key="12">
    <source>
        <dbReference type="SAM" id="Phobius"/>
    </source>
</evidence>
<evidence type="ECO:0000256" key="8">
    <source>
        <dbReference type="ARBA" id="ARBA00022801"/>
    </source>
</evidence>
<keyword evidence="7 12" id="KW-0812">Transmembrane</keyword>
<protein>
    <submittedName>
        <fullName evidence="13">Uncharacterized protein</fullName>
    </submittedName>
</protein>
<reference evidence="13" key="1">
    <citation type="submission" date="2021-01" db="EMBL/GenBank/DDBJ databases">
        <authorList>
            <person name="Corre E."/>
            <person name="Pelletier E."/>
            <person name="Niang G."/>
            <person name="Scheremetjew M."/>
            <person name="Finn R."/>
            <person name="Kale V."/>
            <person name="Holt S."/>
            <person name="Cochrane G."/>
            <person name="Meng A."/>
            <person name="Brown T."/>
            <person name="Cohen L."/>
        </authorList>
    </citation>
    <scope>NUCLEOTIDE SEQUENCE</scope>
    <source>
        <strain evidence="13">CCMP3107</strain>
    </source>
</reference>
<dbReference type="EMBL" id="HBIU01036938">
    <property type="protein sequence ID" value="CAE0638201.1"/>
    <property type="molecule type" value="Transcribed_RNA"/>
</dbReference>
<comment type="subcellular location">
    <subcellularLocation>
        <location evidence="1">Membrane</location>
        <topology evidence="1">Multi-pass membrane protein</topology>
    </subcellularLocation>
    <subcellularLocation>
        <location evidence="2">Plastid</location>
        <location evidence="2">Chloroplast</location>
    </subcellularLocation>
</comment>
<evidence type="ECO:0000256" key="5">
    <source>
        <dbReference type="ARBA" id="ARBA00022640"/>
    </source>
</evidence>
<name>A0A7S3Y194_HETAK</name>
<dbReference type="AlphaFoldDB" id="A0A7S3Y194"/>
<evidence type="ECO:0000256" key="3">
    <source>
        <dbReference type="ARBA" id="ARBA00007931"/>
    </source>
</evidence>
<evidence type="ECO:0000256" key="7">
    <source>
        <dbReference type="ARBA" id="ARBA00022692"/>
    </source>
</evidence>
<feature type="transmembrane region" description="Helical" evidence="12">
    <location>
        <begin position="163"/>
        <end position="188"/>
    </location>
</feature>
<keyword evidence="9" id="KW-0809">Transit peptide</keyword>
<keyword evidence="5" id="KW-0934">Plastid</keyword>
<evidence type="ECO:0000256" key="11">
    <source>
        <dbReference type="ARBA" id="ARBA00023136"/>
    </source>
</evidence>
<comment type="similarity">
    <text evidence="3">Belongs to the peptidase M50B family.</text>
</comment>
<dbReference type="InterPro" id="IPR044838">
    <property type="entry name" value="EGY1-like"/>
</dbReference>
<evidence type="ECO:0000256" key="10">
    <source>
        <dbReference type="ARBA" id="ARBA00022989"/>
    </source>
</evidence>